<dbReference type="Proteomes" id="UP000614601">
    <property type="component" value="Unassembled WGS sequence"/>
</dbReference>
<comment type="caution">
    <text evidence="2">The sequence shown here is derived from an EMBL/GenBank/DDBJ whole genome shotgun (WGS) entry which is preliminary data.</text>
</comment>
<sequence>MSTATLLPNYGRVIGRLRSTIRKLNHDPELLQKYDAIFKEQLTLEIIEEAPKIPGGPIHLIPHQAVVTPQKTTTKVRIVFDASCPTSNGKSLNDHLFRGPVMLPDLLGMLLRFRATPIPLLADVEKAFLQLTLDKRDRDVTRFLWLKDLSKPPEPDNIITYRFRRVCFGVVSSPFLLAACIDHHLLNYPHPLAKNMRRNPYVDNILIENDTPQDAIEAYSTSKSIFQEAKMNLREYQTNDSTVNEFLRTKGEITPEKTKVLGVTWIPAADTITLPS</sequence>
<dbReference type="AlphaFoldDB" id="A0A811KCI7"/>
<dbReference type="Pfam" id="PF00078">
    <property type="entry name" value="RVT_1"/>
    <property type="match status" value="1"/>
</dbReference>
<evidence type="ECO:0000313" key="2">
    <source>
        <dbReference type="EMBL" id="CAD5213861.1"/>
    </source>
</evidence>
<evidence type="ECO:0000313" key="3">
    <source>
        <dbReference type="Proteomes" id="UP000614601"/>
    </source>
</evidence>
<dbReference type="SUPFAM" id="SSF56672">
    <property type="entry name" value="DNA/RNA polymerases"/>
    <property type="match status" value="1"/>
</dbReference>
<keyword evidence="3" id="KW-1185">Reference proteome</keyword>
<accession>A0A811KCI7</accession>
<dbReference type="EMBL" id="CAJFCW020000003">
    <property type="protein sequence ID" value="CAG9101685.1"/>
    <property type="molecule type" value="Genomic_DNA"/>
</dbReference>
<dbReference type="PANTHER" id="PTHR47331">
    <property type="entry name" value="PHD-TYPE DOMAIN-CONTAINING PROTEIN"/>
    <property type="match status" value="1"/>
</dbReference>
<dbReference type="InterPro" id="IPR000477">
    <property type="entry name" value="RT_dom"/>
</dbReference>
<reference evidence="2" key="1">
    <citation type="submission" date="2020-09" db="EMBL/GenBank/DDBJ databases">
        <authorList>
            <person name="Kikuchi T."/>
        </authorList>
    </citation>
    <scope>NUCLEOTIDE SEQUENCE</scope>
    <source>
        <strain evidence="2">SH1</strain>
    </source>
</reference>
<proteinExistence type="predicted"/>
<dbReference type="OrthoDB" id="5920525at2759"/>
<dbReference type="Gene3D" id="3.10.10.10">
    <property type="entry name" value="HIV Type 1 Reverse Transcriptase, subunit A, domain 1"/>
    <property type="match status" value="1"/>
</dbReference>
<dbReference type="PANTHER" id="PTHR47331:SF1">
    <property type="entry name" value="GAG-LIKE PROTEIN"/>
    <property type="match status" value="1"/>
</dbReference>
<dbReference type="InterPro" id="IPR043502">
    <property type="entry name" value="DNA/RNA_pol_sf"/>
</dbReference>
<protein>
    <recommendedName>
        <fullName evidence="1">Reverse transcriptase domain-containing protein</fullName>
    </recommendedName>
</protein>
<evidence type="ECO:0000259" key="1">
    <source>
        <dbReference type="Pfam" id="PF00078"/>
    </source>
</evidence>
<dbReference type="EMBL" id="CAJFDH010000003">
    <property type="protein sequence ID" value="CAD5213861.1"/>
    <property type="molecule type" value="Genomic_DNA"/>
</dbReference>
<dbReference type="Gene3D" id="3.30.70.270">
    <property type="match status" value="1"/>
</dbReference>
<dbReference type="InterPro" id="IPR043128">
    <property type="entry name" value="Rev_trsase/Diguanyl_cyclase"/>
</dbReference>
<gene>
    <name evidence="2" type="ORF">BOKJ2_LOCUS5304</name>
</gene>
<organism evidence="2 3">
    <name type="scientific">Bursaphelenchus okinawaensis</name>
    <dbReference type="NCBI Taxonomy" id="465554"/>
    <lineage>
        <taxon>Eukaryota</taxon>
        <taxon>Metazoa</taxon>
        <taxon>Ecdysozoa</taxon>
        <taxon>Nematoda</taxon>
        <taxon>Chromadorea</taxon>
        <taxon>Rhabditida</taxon>
        <taxon>Tylenchina</taxon>
        <taxon>Tylenchomorpha</taxon>
        <taxon>Aphelenchoidea</taxon>
        <taxon>Aphelenchoididae</taxon>
        <taxon>Bursaphelenchus</taxon>
    </lineage>
</organism>
<dbReference type="Proteomes" id="UP000783686">
    <property type="component" value="Unassembled WGS sequence"/>
</dbReference>
<feature type="domain" description="Reverse transcriptase" evidence="1">
    <location>
        <begin position="120"/>
        <end position="264"/>
    </location>
</feature>
<name>A0A811KCI7_9BILA</name>